<dbReference type="RefSeq" id="WP_249334688.1">
    <property type="nucleotide sequence ID" value="NZ_JACRSY010000069.1"/>
</dbReference>
<gene>
    <name evidence="1" type="ORF">H8718_19445</name>
</gene>
<sequence>MKMKCSNCGEVYYDEHVCKKKEVKKLQINKDSLEGLYIGVHKECIETIAIIMCSSLAEEYKASKVEEILIKYDVIK</sequence>
<accession>A0A926EP62</accession>
<dbReference type="EMBL" id="JACRSY010000069">
    <property type="protein sequence ID" value="MBC8581657.1"/>
    <property type="molecule type" value="Genomic_DNA"/>
</dbReference>
<keyword evidence="2" id="KW-1185">Reference proteome</keyword>
<dbReference type="AlphaFoldDB" id="A0A926EP62"/>
<evidence type="ECO:0000313" key="2">
    <source>
        <dbReference type="Proteomes" id="UP000655830"/>
    </source>
</evidence>
<protein>
    <submittedName>
        <fullName evidence="1">Uncharacterized protein</fullName>
    </submittedName>
</protein>
<organism evidence="1 2">
    <name type="scientific">Zhenhengia yiwuensis</name>
    <dbReference type="NCBI Taxonomy" id="2763666"/>
    <lineage>
        <taxon>Bacteria</taxon>
        <taxon>Bacillati</taxon>
        <taxon>Bacillota</taxon>
        <taxon>Clostridia</taxon>
        <taxon>Lachnospirales</taxon>
        <taxon>Lachnospiraceae</taxon>
        <taxon>Zhenhengia</taxon>
    </lineage>
</organism>
<proteinExistence type="predicted"/>
<name>A0A926EP62_9FIRM</name>
<evidence type="ECO:0000313" key="1">
    <source>
        <dbReference type="EMBL" id="MBC8581657.1"/>
    </source>
</evidence>
<dbReference type="Proteomes" id="UP000655830">
    <property type="component" value="Unassembled WGS sequence"/>
</dbReference>
<reference evidence="1" key="1">
    <citation type="submission" date="2020-08" db="EMBL/GenBank/DDBJ databases">
        <title>Genome public.</title>
        <authorList>
            <person name="Liu C."/>
            <person name="Sun Q."/>
        </authorList>
    </citation>
    <scope>NUCLEOTIDE SEQUENCE</scope>
    <source>
        <strain evidence="1">NSJ-12</strain>
    </source>
</reference>
<comment type="caution">
    <text evidence="1">The sequence shown here is derived from an EMBL/GenBank/DDBJ whole genome shotgun (WGS) entry which is preliminary data.</text>
</comment>